<sequence>MRRPLSLTLVWICVQILNYMPDGVVSSSLAVRGQCCPGGEADDGDANCQGSPSDIADTVPVDKQAGIGFEFELASILFEPKEKETCTDEKTYAAKGRAITGRSGTNWKLTADTLSGKVLDAEYILDGTTIKLGSQSGDLRTVRRAAEEVAADISAWDPHVKITDEFFEIEGNECNPWKIIAPEEPGTAFGNRWASQATAPLPLEVIQDLFRKARSDRKSSSLLPQIGTPDGTVCVTKLFFQAASPPGGLDPDSLKDDFLGFLSLVLSYAKADKSGKDSIKEATSLMPRNDFSRMYQLLKDQRFDPKFRNGDERHPQPKDKALEDMIYERDGDKCTMKEWIDAIEARTVSDPITRVDRKVDDSVGRFDYKWEYVLNTNREVPLFEFRRLKAKPADFGTHVQRVEDEILAYHRNLPNAPRLLRKRQDAKYSHIRRDGPTDGCPAPTSTSTQPWSSSSLITPAPTMLDCVNLQEDPDVGRNERACVCGDNRDITLPILSFDNITVETQSCEYTAIPTTSFENPVSIETTTYTSNCYWCTLVGGNANIPTCATTPVSGCTPTTSAVPTATVWLSNNSIPIGEASDSNDGADLTTITVHENVINFLQQLLPSCAGPDHITSIFGQSTDPYANHMNIGLKFELHQGSPFNAFICELVVDGLTAIAMAAAPELAGAEVWQDIELQALCEGLMEGIEKRDANITNNAFLVDG</sequence>
<dbReference type="OrthoDB" id="3797888at2759"/>
<dbReference type="Proteomes" id="UP000800036">
    <property type="component" value="Unassembled WGS sequence"/>
</dbReference>
<dbReference type="AlphaFoldDB" id="A0A6A5UWV8"/>
<proteinExistence type="predicted"/>
<protein>
    <submittedName>
        <fullName evidence="3">Uncharacterized protein</fullName>
    </submittedName>
</protein>
<evidence type="ECO:0000256" key="1">
    <source>
        <dbReference type="SAM" id="MobiDB-lite"/>
    </source>
</evidence>
<keyword evidence="2" id="KW-0732">Signal</keyword>
<gene>
    <name evidence="3" type="ORF">BU23DRAFT_571747</name>
</gene>
<evidence type="ECO:0000256" key="2">
    <source>
        <dbReference type="SAM" id="SignalP"/>
    </source>
</evidence>
<name>A0A6A5UWV8_9PLEO</name>
<feature type="region of interest" description="Disordered" evidence="1">
    <location>
        <begin position="432"/>
        <end position="454"/>
    </location>
</feature>
<keyword evidence="4" id="KW-1185">Reference proteome</keyword>
<evidence type="ECO:0000313" key="3">
    <source>
        <dbReference type="EMBL" id="KAF1969178.1"/>
    </source>
</evidence>
<reference evidence="3" key="1">
    <citation type="journal article" date="2020" name="Stud. Mycol.">
        <title>101 Dothideomycetes genomes: a test case for predicting lifestyles and emergence of pathogens.</title>
        <authorList>
            <person name="Haridas S."/>
            <person name="Albert R."/>
            <person name="Binder M."/>
            <person name="Bloem J."/>
            <person name="Labutti K."/>
            <person name="Salamov A."/>
            <person name="Andreopoulos B."/>
            <person name="Baker S."/>
            <person name="Barry K."/>
            <person name="Bills G."/>
            <person name="Bluhm B."/>
            <person name="Cannon C."/>
            <person name="Castanera R."/>
            <person name="Culley D."/>
            <person name="Daum C."/>
            <person name="Ezra D."/>
            <person name="Gonzalez J."/>
            <person name="Henrissat B."/>
            <person name="Kuo A."/>
            <person name="Liang C."/>
            <person name="Lipzen A."/>
            <person name="Lutzoni F."/>
            <person name="Magnuson J."/>
            <person name="Mondo S."/>
            <person name="Nolan M."/>
            <person name="Ohm R."/>
            <person name="Pangilinan J."/>
            <person name="Park H.-J."/>
            <person name="Ramirez L."/>
            <person name="Alfaro M."/>
            <person name="Sun H."/>
            <person name="Tritt A."/>
            <person name="Yoshinaga Y."/>
            <person name="Zwiers L.-H."/>
            <person name="Turgeon B."/>
            <person name="Goodwin S."/>
            <person name="Spatafora J."/>
            <person name="Crous P."/>
            <person name="Grigoriev I."/>
        </authorList>
    </citation>
    <scope>NUCLEOTIDE SEQUENCE</scope>
    <source>
        <strain evidence="3">CBS 107.79</strain>
    </source>
</reference>
<feature type="compositionally biased region" description="Low complexity" evidence="1">
    <location>
        <begin position="441"/>
        <end position="454"/>
    </location>
</feature>
<dbReference type="EMBL" id="ML976712">
    <property type="protein sequence ID" value="KAF1969178.1"/>
    <property type="molecule type" value="Genomic_DNA"/>
</dbReference>
<evidence type="ECO:0000313" key="4">
    <source>
        <dbReference type="Proteomes" id="UP000800036"/>
    </source>
</evidence>
<organism evidence="3 4">
    <name type="scientific">Bimuria novae-zelandiae CBS 107.79</name>
    <dbReference type="NCBI Taxonomy" id="1447943"/>
    <lineage>
        <taxon>Eukaryota</taxon>
        <taxon>Fungi</taxon>
        <taxon>Dikarya</taxon>
        <taxon>Ascomycota</taxon>
        <taxon>Pezizomycotina</taxon>
        <taxon>Dothideomycetes</taxon>
        <taxon>Pleosporomycetidae</taxon>
        <taxon>Pleosporales</taxon>
        <taxon>Massarineae</taxon>
        <taxon>Didymosphaeriaceae</taxon>
        <taxon>Bimuria</taxon>
    </lineage>
</organism>
<feature type="signal peptide" evidence="2">
    <location>
        <begin position="1"/>
        <end position="26"/>
    </location>
</feature>
<feature type="chain" id="PRO_5025381531" evidence="2">
    <location>
        <begin position="27"/>
        <end position="704"/>
    </location>
</feature>
<accession>A0A6A5UWV8</accession>